<dbReference type="Pfam" id="PF07963">
    <property type="entry name" value="N_methyl"/>
    <property type="match status" value="1"/>
</dbReference>
<protein>
    <recommendedName>
        <fullName evidence="2">Type II secretion system protein H</fullName>
    </recommendedName>
    <alternativeName>
        <fullName evidence="10">General secretion pathway protein H</fullName>
    </alternativeName>
</protein>
<organism evidence="13 14">
    <name type="scientific">Noviherbaspirillum denitrificans</name>
    <dbReference type="NCBI Taxonomy" id="1968433"/>
    <lineage>
        <taxon>Bacteria</taxon>
        <taxon>Pseudomonadati</taxon>
        <taxon>Pseudomonadota</taxon>
        <taxon>Betaproteobacteria</taxon>
        <taxon>Burkholderiales</taxon>
        <taxon>Oxalobacteraceae</taxon>
        <taxon>Noviherbaspirillum</taxon>
    </lineage>
</organism>
<keyword evidence="14" id="KW-1185">Reference proteome</keyword>
<keyword evidence="7 11" id="KW-1133">Transmembrane helix</keyword>
<dbReference type="GO" id="GO:0015628">
    <property type="term" value="P:protein secretion by the type II secretion system"/>
    <property type="evidence" value="ECO:0007669"/>
    <property type="project" value="InterPro"/>
</dbReference>
<keyword evidence="5" id="KW-0997">Cell inner membrane</keyword>
<dbReference type="InterPro" id="IPR012902">
    <property type="entry name" value="N_methyl_site"/>
</dbReference>
<dbReference type="Gene3D" id="3.55.40.10">
    <property type="entry name" value="minor pseudopilin epsh domain"/>
    <property type="match status" value="1"/>
</dbReference>
<gene>
    <name evidence="13" type="ORF">AYR66_26220</name>
</gene>
<feature type="transmembrane region" description="Helical" evidence="11">
    <location>
        <begin position="15"/>
        <end position="35"/>
    </location>
</feature>
<evidence type="ECO:0000256" key="9">
    <source>
        <dbReference type="ARBA" id="ARBA00025772"/>
    </source>
</evidence>
<dbReference type="SUPFAM" id="SSF54523">
    <property type="entry name" value="Pili subunits"/>
    <property type="match status" value="1"/>
</dbReference>
<keyword evidence="3" id="KW-1003">Cell membrane</keyword>
<comment type="caution">
    <text evidence="13">The sequence shown here is derived from an EMBL/GenBank/DDBJ whole genome shotgun (WGS) entry which is preliminary data.</text>
</comment>
<keyword evidence="8 11" id="KW-0472">Membrane</keyword>
<dbReference type="InterPro" id="IPR045584">
    <property type="entry name" value="Pilin-like"/>
</dbReference>
<evidence type="ECO:0000313" key="14">
    <source>
        <dbReference type="Proteomes" id="UP000197535"/>
    </source>
</evidence>
<dbReference type="RefSeq" id="WP_234814978.1">
    <property type="nucleotide sequence ID" value="NZ_LSTO01000001.1"/>
</dbReference>
<accession>A0A254TMA5</accession>
<evidence type="ECO:0000256" key="3">
    <source>
        <dbReference type="ARBA" id="ARBA00022475"/>
    </source>
</evidence>
<name>A0A254TMA5_9BURK</name>
<evidence type="ECO:0000256" key="8">
    <source>
        <dbReference type="ARBA" id="ARBA00023136"/>
    </source>
</evidence>
<keyword evidence="4" id="KW-0488">Methylation</keyword>
<dbReference type="Proteomes" id="UP000197535">
    <property type="component" value="Unassembled WGS sequence"/>
</dbReference>
<evidence type="ECO:0000256" key="10">
    <source>
        <dbReference type="ARBA" id="ARBA00030775"/>
    </source>
</evidence>
<evidence type="ECO:0000256" key="6">
    <source>
        <dbReference type="ARBA" id="ARBA00022692"/>
    </source>
</evidence>
<evidence type="ECO:0000256" key="2">
    <source>
        <dbReference type="ARBA" id="ARBA00021549"/>
    </source>
</evidence>
<feature type="domain" description="General secretion pathway GspH" evidence="12">
    <location>
        <begin position="43"/>
        <end position="161"/>
    </location>
</feature>
<evidence type="ECO:0000256" key="5">
    <source>
        <dbReference type="ARBA" id="ARBA00022519"/>
    </source>
</evidence>
<evidence type="ECO:0000256" key="1">
    <source>
        <dbReference type="ARBA" id="ARBA00004377"/>
    </source>
</evidence>
<comment type="subcellular location">
    <subcellularLocation>
        <location evidence="1">Cell inner membrane</location>
        <topology evidence="1">Single-pass membrane protein</topology>
    </subcellularLocation>
</comment>
<evidence type="ECO:0000256" key="7">
    <source>
        <dbReference type="ARBA" id="ARBA00022989"/>
    </source>
</evidence>
<dbReference type="GO" id="GO:0005886">
    <property type="term" value="C:plasma membrane"/>
    <property type="evidence" value="ECO:0007669"/>
    <property type="project" value="UniProtKB-SubCell"/>
</dbReference>
<evidence type="ECO:0000256" key="11">
    <source>
        <dbReference type="SAM" id="Phobius"/>
    </source>
</evidence>
<evidence type="ECO:0000259" key="12">
    <source>
        <dbReference type="Pfam" id="PF12019"/>
    </source>
</evidence>
<dbReference type="EMBL" id="LSTO01000001">
    <property type="protein sequence ID" value="OWW22472.1"/>
    <property type="molecule type" value="Genomic_DNA"/>
</dbReference>
<keyword evidence="6 11" id="KW-0812">Transmembrane</keyword>
<reference evidence="13 14" key="1">
    <citation type="submission" date="2016-02" db="EMBL/GenBank/DDBJ databases">
        <authorList>
            <person name="Wen L."/>
            <person name="He K."/>
            <person name="Yang H."/>
        </authorList>
    </citation>
    <scope>NUCLEOTIDE SEQUENCE [LARGE SCALE GENOMIC DNA]</scope>
    <source>
        <strain evidence="13 14">TSA40</strain>
    </source>
</reference>
<dbReference type="NCBIfam" id="TIGR02532">
    <property type="entry name" value="IV_pilin_GFxxxE"/>
    <property type="match status" value="1"/>
</dbReference>
<dbReference type="PROSITE" id="PS00409">
    <property type="entry name" value="PROKAR_NTER_METHYL"/>
    <property type="match status" value="1"/>
</dbReference>
<dbReference type="AlphaFoldDB" id="A0A254TMA5"/>
<evidence type="ECO:0000313" key="13">
    <source>
        <dbReference type="EMBL" id="OWW22472.1"/>
    </source>
</evidence>
<dbReference type="Pfam" id="PF12019">
    <property type="entry name" value="GspH"/>
    <property type="match status" value="1"/>
</dbReference>
<evidence type="ECO:0000256" key="4">
    <source>
        <dbReference type="ARBA" id="ARBA00022481"/>
    </source>
</evidence>
<dbReference type="GO" id="GO:0015627">
    <property type="term" value="C:type II protein secretion system complex"/>
    <property type="evidence" value="ECO:0007669"/>
    <property type="project" value="InterPro"/>
</dbReference>
<dbReference type="InterPro" id="IPR022346">
    <property type="entry name" value="T2SS_GspH"/>
</dbReference>
<comment type="similarity">
    <text evidence="9">Belongs to the GSP H family.</text>
</comment>
<proteinExistence type="inferred from homology"/>
<sequence length="175" mass="19079">MRRETGGFTLVELTVTLSVAAILFTVAVPSFVGIIRDLQLSSAANDFFAAINLARAEAVQRGLRVDLMPVGDSGDWAQGWVVFVDRNRNRRPDGGEVIFLHGPAPDGLRITADLSDSTVQYLAYNGAGRTRTHASGYRTQFGTFTFALGTKVRKIKLNFLGRPRICNPDTDADTC</sequence>